<dbReference type="AlphaFoldDB" id="A0A9P8PR70"/>
<sequence length="588" mass="66894">MTVDTPLIINQETLEELQKRDDTQSKFVRLKKMYLNGFYSDFELTILRSKPNDCAIVQKYSRIESFSHCGKSVTLNTFFSEHPLREYQKRNDPNLQHDILEKIESLPVLVFVHGLGGQLSQFEPILQEFRNCADVFGVDLPGFGNSKVSTKTHKFRLTQYTDEELARLERDAKKLVSEDYTSENIAGLLNTILSTKFPNRRFILIAHSMGTHLATRLVSLLPENKVESLVMISPPKLAPMNLPRALKMALGVFTYLPRLFDVYRYVDRAGGLYSPSVNKFIYPEQNDWLKRATQFRWNLDTESETFLNYLNGFHLVTSAELVAAAKKIINSTSEPRILICCGDSDSVTPYGVSEAISRELEFHGILVKLEKIGRANHSVFLDRPHYLTGVIYQFVESLQLNVSCTWVLQVKAQISGDKWGLKNKEKWNKVVTISAPLRVSGKPEAPLLGMKTLRQTDEVHNPSAFEKNHPEVVAIIDIGSDTPAYDPSDFKRIRYVKFKTESKVTPDNVTIVKFIAVAHKIASELSSGQYIGVHCHYGQNRTGFFICCYLVEKLGWTVKEALNAFEAAKPPGIRHEHFKNALYLRYGE</sequence>
<dbReference type="InterPro" id="IPR029021">
    <property type="entry name" value="Prot-tyrosine_phosphatase-like"/>
</dbReference>
<gene>
    <name evidence="2" type="ORF">OGATHE_001241</name>
</gene>
<evidence type="ECO:0000313" key="3">
    <source>
        <dbReference type="Proteomes" id="UP000788993"/>
    </source>
</evidence>
<dbReference type="PROSITE" id="PS00383">
    <property type="entry name" value="TYR_PHOSPHATASE_1"/>
    <property type="match status" value="1"/>
</dbReference>
<evidence type="ECO:0000259" key="1">
    <source>
        <dbReference type="PROSITE" id="PS50056"/>
    </source>
</evidence>
<dbReference type="EMBL" id="JAEUBD010000146">
    <property type="protein sequence ID" value="KAH3676751.1"/>
    <property type="molecule type" value="Genomic_DNA"/>
</dbReference>
<proteinExistence type="predicted"/>
<dbReference type="GO" id="GO:0006370">
    <property type="term" value="P:7-methylguanosine mRNA capping"/>
    <property type="evidence" value="ECO:0007669"/>
    <property type="project" value="TreeGrafter"/>
</dbReference>
<dbReference type="PANTHER" id="PTHR10367:SF25">
    <property type="entry name" value="DUAL SPECIFICITY PHOSPHATASE CATALYTIC DOMAIN PROTEIN (AFU_ORTHOLOGUE AFUA_1G03540)"/>
    <property type="match status" value="1"/>
</dbReference>
<organism evidence="2 3">
    <name type="scientific">Ogataea polymorpha</name>
    <dbReference type="NCBI Taxonomy" id="460523"/>
    <lineage>
        <taxon>Eukaryota</taxon>
        <taxon>Fungi</taxon>
        <taxon>Dikarya</taxon>
        <taxon>Ascomycota</taxon>
        <taxon>Saccharomycotina</taxon>
        <taxon>Pichiomycetes</taxon>
        <taxon>Pichiales</taxon>
        <taxon>Pichiaceae</taxon>
        <taxon>Ogataea</taxon>
    </lineage>
</organism>
<feature type="domain" description="Tyrosine specific protein phosphatases" evidence="1">
    <location>
        <begin position="512"/>
        <end position="570"/>
    </location>
</feature>
<protein>
    <recommendedName>
        <fullName evidence="1">Tyrosine specific protein phosphatases domain-containing protein</fullName>
    </recommendedName>
</protein>
<dbReference type="PROSITE" id="PS50056">
    <property type="entry name" value="TYR_PHOSPHATASE_2"/>
    <property type="match status" value="1"/>
</dbReference>
<dbReference type="GO" id="GO:0004484">
    <property type="term" value="F:mRNA guanylyltransferase activity"/>
    <property type="evidence" value="ECO:0007669"/>
    <property type="project" value="TreeGrafter"/>
</dbReference>
<dbReference type="SUPFAM" id="SSF52799">
    <property type="entry name" value="(Phosphotyrosine protein) phosphatases II"/>
    <property type="match status" value="1"/>
</dbReference>
<dbReference type="InterPro" id="IPR000340">
    <property type="entry name" value="Dual-sp_phosphatase_cat-dom"/>
</dbReference>
<evidence type="ECO:0000313" key="2">
    <source>
        <dbReference type="EMBL" id="KAH3676751.1"/>
    </source>
</evidence>
<keyword evidence="3" id="KW-1185">Reference proteome</keyword>
<dbReference type="InterPro" id="IPR000387">
    <property type="entry name" value="Tyr_Pase_dom"/>
</dbReference>
<dbReference type="SUPFAM" id="SSF53474">
    <property type="entry name" value="alpha/beta-Hydrolases"/>
    <property type="match status" value="1"/>
</dbReference>
<dbReference type="PANTHER" id="PTHR10367">
    <property type="entry name" value="MRNA-CAPPING ENZYME"/>
    <property type="match status" value="1"/>
</dbReference>
<reference evidence="2" key="1">
    <citation type="journal article" date="2021" name="Open Biol.">
        <title>Shared evolutionary footprints suggest mitochondrial oxidative damage underlies multiple complex I losses in fungi.</title>
        <authorList>
            <person name="Schikora-Tamarit M.A."/>
            <person name="Marcet-Houben M."/>
            <person name="Nosek J."/>
            <person name="Gabaldon T."/>
        </authorList>
    </citation>
    <scope>NUCLEOTIDE SEQUENCE</scope>
    <source>
        <strain evidence="2">NCAIM Y.01608</strain>
    </source>
</reference>
<dbReference type="Gene3D" id="3.40.50.1820">
    <property type="entry name" value="alpha/beta hydrolase"/>
    <property type="match status" value="1"/>
</dbReference>
<reference evidence="2" key="2">
    <citation type="submission" date="2021-01" db="EMBL/GenBank/DDBJ databases">
        <authorList>
            <person name="Schikora-Tamarit M.A."/>
        </authorList>
    </citation>
    <scope>NUCLEOTIDE SEQUENCE</scope>
    <source>
        <strain evidence="2">NCAIM Y.01608</strain>
    </source>
</reference>
<accession>A0A9P8PR70</accession>
<comment type="caution">
    <text evidence="2">The sequence shown here is derived from an EMBL/GenBank/DDBJ whole genome shotgun (WGS) entry which is preliminary data.</text>
</comment>
<dbReference type="InterPro" id="IPR016130">
    <property type="entry name" value="Tyr_Pase_AS"/>
</dbReference>
<dbReference type="InterPro" id="IPR029058">
    <property type="entry name" value="AB_hydrolase_fold"/>
</dbReference>
<dbReference type="Pfam" id="PF00561">
    <property type="entry name" value="Abhydrolase_1"/>
    <property type="match status" value="1"/>
</dbReference>
<dbReference type="InterPro" id="IPR051029">
    <property type="entry name" value="mRNA_Capping_Enz/RNA_Phosphat"/>
</dbReference>
<name>A0A9P8PR70_9ASCO</name>
<dbReference type="InterPro" id="IPR000073">
    <property type="entry name" value="AB_hydrolase_1"/>
</dbReference>
<dbReference type="Gene3D" id="3.90.190.10">
    <property type="entry name" value="Protein tyrosine phosphatase superfamily"/>
    <property type="match status" value="1"/>
</dbReference>
<dbReference type="Pfam" id="PF00782">
    <property type="entry name" value="DSPc"/>
    <property type="match status" value="1"/>
</dbReference>
<dbReference type="Proteomes" id="UP000788993">
    <property type="component" value="Unassembled WGS sequence"/>
</dbReference>